<feature type="domain" description="Toprim" evidence="1">
    <location>
        <begin position="202"/>
        <end position="292"/>
    </location>
</feature>
<dbReference type="Pfam" id="PF13362">
    <property type="entry name" value="Toprim_3"/>
    <property type="match status" value="1"/>
</dbReference>
<dbReference type="OrthoDB" id="9811157at2"/>
<dbReference type="InterPro" id="IPR006171">
    <property type="entry name" value="TOPRIM_dom"/>
</dbReference>
<dbReference type="CDD" id="cd01029">
    <property type="entry name" value="TOPRIM_primases"/>
    <property type="match status" value="1"/>
</dbReference>
<dbReference type="Pfam" id="PF23639">
    <property type="entry name" value="DUF7146"/>
    <property type="match status" value="1"/>
</dbReference>
<name>A0A239I0Z5_9RHOB</name>
<dbReference type="Proteomes" id="UP000198426">
    <property type="component" value="Unassembled WGS sequence"/>
</dbReference>
<reference evidence="3 4" key="1">
    <citation type="submission" date="2017-06" db="EMBL/GenBank/DDBJ databases">
        <authorList>
            <person name="Kim H.J."/>
            <person name="Triplett B.A."/>
        </authorList>
    </citation>
    <scope>NUCLEOTIDE SEQUENCE [LARGE SCALE GENOMIC DNA]</scope>
    <source>
        <strain evidence="3 4">DSM 29339</strain>
    </source>
</reference>
<evidence type="ECO:0000259" key="2">
    <source>
        <dbReference type="Pfam" id="PF23639"/>
    </source>
</evidence>
<dbReference type="AlphaFoldDB" id="A0A239I0Z5"/>
<dbReference type="InterPro" id="IPR055570">
    <property type="entry name" value="DUF7146"/>
</dbReference>
<proteinExistence type="predicted"/>
<dbReference type="EMBL" id="FZOY01000004">
    <property type="protein sequence ID" value="SNS87227.1"/>
    <property type="molecule type" value="Genomic_DNA"/>
</dbReference>
<evidence type="ECO:0000259" key="1">
    <source>
        <dbReference type="Pfam" id="PF13362"/>
    </source>
</evidence>
<evidence type="ECO:0000313" key="3">
    <source>
        <dbReference type="EMBL" id="SNS87227.1"/>
    </source>
</evidence>
<protein>
    <submittedName>
        <fullName evidence="3">Toprim domain-containing protein</fullName>
    </submittedName>
</protein>
<dbReference type="RefSeq" id="WP_089233233.1">
    <property type="nucleotide sequence ID" value="NZ_FZOY01000004.1"/>
</dbReference>
<dbReference type="SUPFAM" id="SSF56731">
    <property type="entry name" value="DNA primase core"/>
    <property type="match status" value="1"/>
</dbReference>
<accession>A0A239I0Z5</accession>
<evidence type="ECO:0000313" key="4">
    <source>
        <dbReference type="Proteomes" id="UP000198426"/>
    </source>
</evidence>
<dbReference type="Gene3D" id="3.40.1360.10">
    <property type="match status" value="1"/>
</dbReference>
<dbReference type="InterPro" id="IPR034154">
    <property type="entry name" value="TOPRIM_DnaG/twinkle"/>
</dbReference>
<organism evidence="3 4">
    <name type="scientific">Tropicimonas sediminicola</name>
    <dbReference type="NCBI Taxonomy" id="1031541"/>
    <lineage>
        <taxon>Bacteria</taxon>
        <taxon>Pseudomonadati</taxon>
        <taxon>Pseudomonadota</taxon>
        <taxon>Alphaproteobacteria</taxon>
        <taxon>Rhodobacterales</taxon>
        <taxon>Roseobacteraceae</taxon>
        <taxon>Tropicimonas</taxon>
    </lineage>
</organism>
<keyword evidence="4" id="KW-1185">Reference proteome</keyword>
<feature type="domain" description="DUF7146" evidence="2">
    <location>
        <begin position="97"/>
        <end position="195"/>
    </location>
</feature>
<sequence>MTDAQTLTRALNGKWHGRYGRACCPACNDDNRSNPALSIKQGANGKLLLWCFKGCEFADILDSLRARGIAAGAGTYNPPNATDVLRNESEVEADIVKRAALARRSWQEAMHIGGTLAETYLRNRGITSPLPETLRFHPNCWHATGKRLPAMLARIDCEKYFGLHRTYLTAVTGEKSGVTPNKAMLGSAKGGGVRLREAPGPLVVAEGIETALSLSSGLLERFGSLWAALSVSGMTGLRLPDVPHELVIACDGDKAGRTAAFTLAERATSRGWRVSVADPGDGLDFNDLLQRGTAA</sequence>
<gene>
    <name evidence="3" type="ORF">SAMN05421757_104140</name>
</gene>